<dbReference type="PANTHER" id="PTHR11649">
    <property type="entry name" value="MSS1/TRME-RELATED GTP-BINDING PROTEIN"/>
    <property type="match status" value="1"/>
</dbReference>
<dbReference type="InterPro" id="IPR006073">
    <property type="entry name" value="GTP-bd"/>
</dbReference>
<evidence type="ECO:0000313" key="13">
    <source>
        <dbReference type="Proteomes" id="UP000298677"/>
    </source>
</evidence>
<comment type="function">
    <text evidence="10">Necessary for normal cell division and for the maintenance of normal septation.</text>
</comment>
<dbReference type="Proteomes" id="UP000298677">
    <property type="component" value="Chromosome"/>
</dbReference>
<dbReference type="HAMAP" id="MF_00321">
    <property type="entry name" value="GTPase_EngB"/>
    <property type="match status" value="1"/>
</dbReference>
<sequence>MNYNYENTKFLTSTLKVPSKNLNSWTEIAFFGYSNSGKSSSINALINKKNLARIGKTPGSTKTINFFQVSTNLKLVDFPGYGYSTIQKKIKNKLMLELTKYIKTNKNLKGLINIMDIRHPLKNFDLFFIKKAFENNVPVLVLLNKSDKITLNSQKTRIVKIREKLSLKHNNIDIILFSALKKTGIDYLKKKIDYWYKN</sequence>
<keyword evidence="7 10" id="KW-0342">GTP-binding</keyword>
<evidence type="ECO:0000256" key="6">
    <source>
        <dbReference type="ARBA" id="ARBA00022842"/>
    </source>
</evidence>
<dbReference type="InterPro" id="IPR030393">
    <property type="entry name" value="G_ENGB_dom"/>
</dbReference>
<reference evidence="12 13" key="1">
    <citation type="submission" date="2018-10" db="EMBL/GenBank/DDBJ databases">
        <title>Comparative functional genomics of the obligate endosymbiont Buchnera aphidicola.</title>
        <authorList>
            <person name="Chong R.A."/>
        </authorList>
    </citation>
    <scope>NUCLEOTIDE SEQUENCE [LARGE SCALE GENOMIC DNA]</scope>
    <source>
        <strain evidence="12 13">Aoe</strain>
    </source>
</reference>
<dbReference type="GO" id="GO:0005525">
    <property type="term" value="F:GTP binding"/>
    <property type="evidence" value="ECO:0007669"/>
    <property type="project" value="UniProtKB-UniRule"/>
</dbReference>
<comment type="cofactor">
    <cofactor evidence="1">
        <name>Mg(2+)</name>
        <dbReference type="ChEBI" id="CHEBI:18420"/>
    </cofactor>
</comment>
<evidence type="ECO:0000256" key="3">
    <source>
        <dbReference type="ARBA" id="ARBA00022618"/>
    </source>
</evidence>
<feature type="domain" description="EngB-type G" evidence="11">
    <location>
        <begin position="24"/>
        <end position="198"/>
    </location>
</feature>
<keyword evidence="6" id="KW-0460">Magnesium</keyword>
<dbReference type="PROSITE" id="PS51706">
    <property type="entry name" value="G_ENGB"/>
    <property type="match status" value="1"/>
</dbReference>
<dbReference type="RefSeq" id="WP_158341897.1">
    <property type="nucleotide sequence ID" value="NZ_CP033012.1"/>
</dbReference>
<keyword evidence="4" id="KW-0479">Metal-binding</keyword>
<dbReference type="PANTHER" id="PTHR11649:SF13">
    <property type="entry name" value="ENGB-TYPE G DOMAIN-CONTAINING PROTEIN"/>
    <property type="match status" value="1"/>
</dbReference>
<protein>
    <recommendedName>
        <fullName evidence="10">Probable GTP-binding protein EngB</fullName>
    </recommendedName>
</protein>
<evidence type="ECO:0000259" key="11">
    <source>
        <dbReference type="PROSITE" id="PS51706"/>
    </source>
</evidence>
<accession>A0A4D6XYA8</accession>
<dbReference type="SUPFAM" id="SSF52540">
    <property type="entry name" value="P-loop containing nucleoside triphosphate hydrolases"/>
    <property type="match status" value="1"/>
</dbReference>
<dbReference type="NCBIfam" id="TIGR03598">
    <property type="entry name" value="GTPase_YsxC"/>
    <property type="match status" value="1"/>
</dbReference>
<dbReference type="GO" id="GO:0005829">
    <property type="term" value="C:cytosol"/>
    <property type="evidence" value="ECO:0007669"/>
    <property type="project" value="TreeGrafter"/>
</dbReference>
<dbReference type="CDD" id="cd01876">
    <property type="entry name" value="YihA_EngB"/>
    <property type="match status" value="1"/>
</dbReference>
<evidence type="ECO:0000256" key="2">
    <source>
        <dbReference type="ARBA" id="ARBA00009638"/>
    </source>
</evidence>
<evidence type="ECO:0000256" key="1">
    <source>
        <dbReference type="ARBA" id="ARBA00001946"/>
    </source>
</evidence>
<dbReference type="Gene3D" id="3.40.50.300">
    <property type="entry name" value="P-loop containing nucleotide triphosphate hydrolases"/>
    <property type="match status" value="1"/>
</dbReference>
<keyword evidence="3 10" id="KW-0132">Cell division</keyword>
<dbReference type="InterPro" id="IPR027417">
    <property type="entry name" value="P-loop_NTPase"/>
</dbReference>
<evidence type="ECO:0000313" key="12">
    <source>
        <dbReference type="EMBL" id="QCI19448.1"/>
    </source>
</evidence>
<keyword evidence="8 10" id="KW-0717">Septation</keyword>
<evidence type="ECO:0000256" key="4">
    <source>
        <dbReference type="ARBA" id="ARBA00022723"/>
    </source>
</evidence>
<evidence type="ECO:0000256" key="8">
    <source>
        <dbReference type="ARBA" id="ARBA00023210"/>
    </source>
</evidence>
<gene>
    <name evidence="12" type="primary">ysxC</name>
    <name evidence="10" type="synonym">engB</name>
    <name evidence="12" type="ORF">D9V65_01705</name>
</gene>
<dbReference type="OrthoDB" id="9804921at2"/>
<dbReference type="GO" id="GO:0000917">
    <property type="term" value="P:division septum assembly"/>
    <property type="evidence" value="ECO:0007669"/>
    <property type="project" value="UniProtKB-KW"/>
</dbReference>
<keyword evidence="9 10" id="KW-0131">Cell cycle</keyword>
<keyword evidence="13" id="KW-1185">Reference proteome</keyword>
<dbReference type="AlphaFoldDB" id="A0A4D6XYA8"/>
<dbReference type="InterPro" id="IPR019987">
    <property type="entry name" value="GTP-bd_ribosome_bio_YsxC"/>
</dbReference>
<organism evidence="12 13">
    <name type="scientific">Buchnera aphidicola</name>
    <name type="common">Anoecia oenotherae</name>
    <dbReference type="NCBI Taxonomy" id="1241833"/>
    <lineage>
        <taxon>Bacteria</taxon>
        <taxon>Pseudomonadati</taxon>
        <taxon>Pseudomonadota</taxon>
        <taxon>Gammaproteobacteria</taxon>
        <taxon>Enterobacterales</taxon>
        <taxon>Erwiniaceae</taxon>
        <taxon>Buchnera</taxon>
    </lineage>
</organism>
<evidence type="ECO:0000256" key="5">
    <source>
        <dbReference type="ARBA" id="ARBA00022741"/>
    </source>
</evidence>
<keyword evidence="5 10" id="KW-0547">Nucleotide-binding</keyword>
<dbReference type="GO" id="GO:0046872">
    <property type="term" value="F:metal ion binding"/>
    <property type="evidence" value="ECO:0007669"/>
    <property type="project" value="UniProtKB-KW"/>
</dbReference>
<evidence type="ECO:0000256" key="7">
    <source>
        <dbReference type="ARBA" id="ARBA00023134"/>
    </source>
</evidence>
<dbReference type="EMBL" id="CP033012">
    <property type="protein sequence ID" value="QCI19448.1"/>
    <property type="molecule type" value="Genomic_DNA"/>
</dbReference>
<evidence type="ECO:0000256" key="10">
    <source>
        <dbReference type="HAMAP-Rule" id="MF_00321"/>
    </source>
</evidence>
<proteinExistence type="inferred from homology"/>
<name>A0A4D6XYA8_9GAMM</name>
<evidence type="ECO:0000256" key="9">
    <source>
        <dbReference type="ARBA" id="ARBA00023306"/>
    </source>
</evidence>
<comment type="similarity">
    <text evidence="2 10">Belongs to the TRAFAC class TrmE-Era-EngA-EngB-Septin-like GTPase superfamily. EngB GTPase family.</text>
</comment>
<dbReference type="Pfam" id="PF01926">
    <property type="entry name" value="MMR_HSR1"/>
    <property type="match status" value="1"/>
</dbReference>